<dbReference type="PANTHER" id="PTHR37835:SF1">
    <property type="entry name" value="ALPHA-CLOSTRIPAIN"/>
    <property type="match status" value="1"/>
</dbReference>
<dbReference type="InterPro" id="IPR005077">
    <property type="entry name" value="Peptidase_C11"/>
</dbReference>
<name>A0ABS5DYN1_9BURK</name>
<proteinExistence type="predicted"/>
<comment type="caution">
    <text evidence="1">The sequence shown here is derived from an EMBL/GenBank/DDBJ whole genome shotgun (WGS) entry which is preliminary data.</text>
</comment>
<accession>A0ABS5DYN1</accession>
<sequence>MQSSITPTPLIQARNGVLAVYVPFGSDETLSSFPDGTTKALEDHPLMDALRRVAKAGTPVMVLMDRAGADSYLIHIPVEGPEGMTLRSLWKLDMRNDRTLSNFLLQVHEAYPKAQVVLGIEGHGAGYLPELDLTRLTWQAVCQGQVRQWNIGSQSAQPRTASSSGEDGAPVLWEAFPTIPGGNPLTPINHQPMPTHTLGQALKSAQHQGCPKLAAIYFDNCFNMSAELLHTVAPYAEAAGGFCNYNFFTAGQAYALAFQKLADVGRATPLELAQWLTDANHAVLAAKGGHPTVGGALALSRMADIKEGVHVLAGKLLDAMASSSNRAGTVAAIQKAIFEAQQYDTLFPMELEAPDQLTDLYSLAAQMAGPLMAGYPAVQDAAAMLASLLKDIKRYGDKGMPWMADEPHEGQYEWDFTEETLAMNIFLPDPLREGQWDWRSNYYIDTDPQPFPLLNAQGEPQKDANGQVIMLPPAQTGVIDFLKGNNWIEFLKEYHRETKFKAFFVGKIPQLPVHQAEYQAPVAKGEDRPTCRMPRRPWPLTRVAKEMLATVREQAAKLTK</sequence>
<evidence type="ECO:0000313" key="1">
    <source>
        <dbReference type="EMBL" id="MBQ0936253.1"/>
    </source>
</evidence>
<dbReference type="RefSeq" id="WP_210809557.1">
    <property type="nucleotide sequence ID" value="NZ_JAGQDG010000004.1"/>
</dbReference>
<dbReference type="PANTHER" id="PTHR37835">
    <property type="entry name" value="ALPHA-CLOSTRIPAIN"/>
    <property type="match status" value="1"/>
</dbReference>
<keyword evidence="2" id="KW-1185">Reference proteome</keyword>
<evidence type="ECO:0000313" key="2">
    <source>
        <dbReference type="Proteomes" id="UP000672097"/>
    </source>
</evidence>
<protein>
    <submittedName>
        <fullName evidence="1">Uncharacterized protein</fullName>
    </submittedName>
</protein>
<reference evidence="1 2" key="1">
    <citation type="submission" date="2021-04" db="EMBL/GenBank/DDBJ databases">
        <title>The genome sequence of type strain Ideonella paludis KCTC 32238.</title>
        <authorList>
            <person name="Liu Y."/>
        </authorList>
    </citation>
    <scope>NUCLEOTIDE SEQUENCE [LARGE SCALE GENOMIC DNA]</scope>
    <source>
        <strain evidence="1 2">KCTC 32238</strain>
    </source>
</reference>
<dbReference type="EMBL" id="JAGQDG010000004">
    <property type="protein sequence ID" value="MBQ0936253.1"/>
    <property type="molecule type" value="Genomic_DNA"/>
</dbReference>
<gene>
    <name evidence="1" type="ORF">KAK11_13010</name>
</gene>
<organism evidence="1 2">
    <name type="scientific">Ideonella paludis</name>
    <dbReference type="NCBI Taxonomy" id="1233411"/>
    <lineage>
        <taxon>Bacteria</taxon>
        <taxon>Pseudomonadati</taxon>
        <taxon>Pseudomonadota</taxon>
        <taxon>Betaproteobacteria</taxon>
        <taxon>Burkholderiales</taxon>
        <taxon>Sphaerotilaceae</taxon>
        <taxon>Ideonella</taxon>
    </lineage>
</organism>
<dbReference type="Proteomes" id="UP000672097">
    <property type="component" value="Unassembled WGS sequence"/>
</dbReference>